<protein>
    <submittedName>
        <fullName evidence="8">ABC transporter permease</fullName>
    </submittedName>
</protein>
<name>A0A4Z0H147_9BACI</name>
<feature type="transmembrane region" description="Helical" evidence="6">
    <location>
        <begin position="314"/>
        <end position="333"/>
    </location>
</feature>
<dbReference type="Pfam" id="PF12698">
    <property type="entry name" value="ABC2_membrane_3"/>
    <property type="match status" value="1"/>
</dbReference>
<dbReference type="Proteomes" id="UP000297982">
    <property type="component" value="Unassembled WGS sequence"/>
</dbReference>
<evidence type="ECO:0000256" key="2">
    <source>
        <dbReference type="ARBA" id="ARBA00022475"/>
    </source>
</evidence>
<feature type="transmembrane region" description="Helical" evidence="6">
    <location>
        <begin position="280"/>
        <end position="302"/>
    </location>
</feature>
<dbReference type="GO" id="GO:0140359">
    <property type="term" value="F:ABC-type transporter activity"/>
    <property type="evidence" value="ECO:0007669"/>
    <property type="project" value="InterPro"/>
</dbReference>
<feature type="transmembrane region" description="Helical" evidence="6">
    <location>
        <begin position="339"/>
        <end position="360"/>
    </location>
</feature>
<proteinExistence type="predicted"/>
<evidence type="ECO:0000259" key="7">
    <source>
        <dbReference type="Pfam" id="PF12698"/>
    </source>
</evidence>
<dbReference type="GO" id="GO:0005886">
    <property type="term" value="C:plasma membrane"/>
    <property type="evidence" value="ECO:0007669"/>
    <property type="project" value="UniProtKB-SubCell"/>
</dbReference>
<dbReference type="RefSeq" id="WP_135326332.1">
    <property type="nucleotide sequence ID" value="NZ_SRJC01000001.1"/>
</dbReference>
<feature type="transmembrane region" description="Helical" evidence="6">
    <location>
        <begin position="189"/>
        <end position="211"/>
    </location>
</feature>
<evidence type="ECO:0000256" key="4">
    <source>
        <dbReference type="ARBA" id="ARBA00022989"/>
    </source>
</evidence>
<dbReference type="AlphaFoldDB" id="A0A4Z0H147"/>
<feature type="transmembrane region" description="Helical" evidence="6">
    <location>
        <begin position="367"/>
        <end position="385"/>
    </location>
</feature>
<gene>
    <name evidence="8" type="ORF">E4663_00940</name>
</gene>
<reference evidence="8 9" key="1">
    <citation type="journal article" date="2003" name="Int. J. Syst. Evol. Microbiol.">
        <title>Halobacillus salinus sp. nov., isolated from a salt lake on the coast of the East Sea in Korea.</title>
        <authorList>
            <person name="Yoon J.H."/>
            <person name="Kang K.H."/>
            <person name="Park Y.H."/>
        </authorList>
    </citation>
    <scope>NUCLEOTIDE SEQUENCE [LARGE SCALE GENOMIC DNA]</scope>
    <source>
        <strain evidence="8 9">HSL-3</strain>
    </source>
</reference>
<dbReference type="InterPro" id="IPR051449">
    <property type="entry name" value="ABC-2_transporter_component"/>
</dbReference>
<feature type="transmembrane region" description="Helical" evidence="6">
    <location>
        <begin position="21"/>
        <end position="42"/>
    </location>
</feature>
<dbReference type="EMBL" id="SRJC01000001">
    <property type="protein sequence ID" value="TGB03604.1"/>
    <property type="molecule type" value="Genomic_DNA"/>
</dbReference>
<organism evidence="8 9">
    <name type="scientific">Halobacillus salinus</name>
    <dbReference type="NCBI Taxonomy" id="192814"/>
    <lineage>
        <taxon>Bacteria</taxon>
        <taxon>Bacillati</taxon>
        <taxon>Bacillota</taxon>
        <taxon>Bacilli</taxon>
        <taxon>Bacillales</taxon>
        <taxon>Bacillaceae</taxon>
        <taxon>Halobacillus</taxon>
    </lineage>
</organism>
<feature type="transmembrane region" description="Helical" evidence="6">
    <location>
        <begin position="240"/>
        <end position="260"/>
    </location>
</feature>
<evidence type="ECO:0000256" key="3">
    <source>
        <dbReference type="ARBA" id="ARBA00022692"/>
    </source>
</evidence>
<evidence type="ECO:0000313" key="8">
    <source>
        <dbReference type="EMBL" id="TGB03604.1"/>
    </source>
</evidence>
<keyword evidence="5 6" id="KW-0472">Membrane</keyword>
<comment type="subcellular location">
    <subcellularLocation>
        <location evidence="1">Cell membrane</location>
        <topology evidence="1">Multi-pass membrane protein</topology>
    </subcellularLocation>
</comment>
<dbReference type="PANTHER" id="PTHR30294">
    <property type="entry name" value="MEMBRANE COMPONENT OF ABC TRANSPORTER YHHJ-RELATED"/>
    <property type="match status" value="1"/>
</dbReference>
<evidence type="ECO:0000256" key="6">
    <source>
        <dbReference type="SAM" id="Phobius"/>
    </source>
</evidence>
<dbReference type="PANTHER" id="PTHR30294:SF29">
    <property type="entry name" value="MULTIDRUG ABC TRANSPORTER PERMEASE YBHS-RELATED"/>
    <property type="match status" value="1"/>
</dbReference>
<evidence type="ECO:0000313" key="9">
    <source>
        <dbReference type="Proteomes" id="UP000297982"/>
    </source>
</evidence>
<keyword evidence="2" id="KW-1003">Cell membrane</keyword>
<keyword evidence="9" id="KW-1185">Reference proteome</keyword>
<comment type="caution">
    <text evidence="8">The sequence shown here is derived from an EMBL/GenBank/DDBJ whole genome shotgun (WGS) entry which is preliminary data.</text>
</comment>
<keyword evidence="3 6" id="KW-0812">Transmembrane</keyword>
<evidence type="ECO:0000256" key="5">
    <source>
        <dbReference type="ARBA" id="ARBA00023136"/>
    </source>
</evidence>
<sequence length="414" mass="45729">MRNTWKVAKWEYKRNATNKSFIISTLLTPVFILIFTFLPTLLSGSDSTNDAEAMQVYLQDEVGIAPQIEEFVDNQESLNWDIEVVQDNEEAVLNSIEDQDNQALLTLTEDAIETGVVEVKTSEEVTDSFFTQLQILSQPIQAYQFEQLGLSESELQQITSGIMFEKSEANAPSSEEEGSAQSSVTEGELIIPGIFSLIVLFAIVFTGMMIFQSASQEKKEKVSEIVLSSMTPGELMQGKIIGYFGLGLSQVIVWLGFGVPLAAWRLEDVPVLESLFVPELLIMVLIAILGYLLFASMFVGFGATVEDISSAGNFQGVIMMLPFLPFIFIGPILSDPSGIVATVGSFIPFTSPAVLIMRMAMLGELPWVEIVLAIVVLMISVWLMIKLAGKIFEVGILMYGKNATPKEIWKWIRA</sequence>
<evidence type="ECO:0000256" key="1">
    <source>
        <dbReference type="ARBA" id="ARBA00004651"/>
    </source>
</evidence>
<keyword evidence="4 6" id="KW-1133">Transmembrane helix</keyword>
<dbReference type="InterPro" id="IPR013525">
    <property type="entry name" value="ABC2_TM"/>
</dbReference>
<dbReference type="STRING" id="192814.GCA_900166575_00469"/>
<feature type="domain" description="ABC-2 type transporter transmembrane" evidence="7">
    <location>
        <begin position="19"/>
        <end position="388"/>
    </location>
</feature>
<accession>A0A4Z0H147</accession>